<name>A0A821Y1E3_9BILA</name>
<gene>
    <name evidence="1" type="ORF">QYT958_LOCUS33666</name>
</gene>
<protein>
    <submittedName>
        <fullName evidence="1">Uncharacterized protein</fullName>
    </submittedName>
</protein>
<dbReference type="AlphaFoldDB" id="A0A821Y1E3"/>
<reference evidence="1" key="1">
    <citation type="submission" date="2021-02" db="EMBL/GenBank/DDBJ databases">
        <authorList>
            <person name="Nowell W R."/>
        </authorList>
    </citation>
    <scope>NUCLEOTIDE SEQUENCE</scope>
</reference>
<organism evidence="1 2">
    <name type="scientific">Rotaria socialis</name>
    <dbReference type="NCBI Taxonomy" id="392032"/>
    <lineage>
        <taxon>Eukaryota</taxon>
        <taxon>Metazoa</taxon>
        <taxon>Spiralia</taxon>
        <taxon>Gnathifera</taxon>
        <taxon>Rotifera</taxon>
        <taxon>Eurotatoria</taxon>
        <taxon>Bdelloidea</taxon>
        <taxon>Philodinida</taxon>
        <taxon>Philodinidae</taxon>
        <taxon>Rotaria</taxon>
    </lineage>
</organism>
<dbReference type="PANTHER" id="PTHR10974:SF1">
    <property type="entry name" value="FI08016P-RELATED"/>
    <property type="match status" value="1"/>
</dbReference>
<dbReference type="EMBL" id="CAJOBR010023271">
    <property type="protein sequence ID" value="CAF4953384.1"/>
    <property type="molecule type" value="Genomic_DNA"/>
</dbReference>
<proteinExistence type="predicted"/>
<dbReference type="PANTHER" id="PTHR10974">
    <property type="entry name" value="FI08016P-RELATED"/>
    <property type="match status" value="1"/>
</dbReference>
<sequence>GYNCSSEGTTNQIFNGSSLISENSSLVYEYVHPLVRLKKPTFSHNVQIEKKPDGFSTKNISSNHSPPSVIMVILDAVSNLQAQRALPRTLDYLKSLGLYTFQSHAIVGDGTFENIVPMLFGKAAVDLLVPNVNDSRYEFLATEIEIDPKTKKSKEIKK</sequence>
<dbReference type="Pfam" id="PF02995">
    <property type="entry name" value="DUF229"/>
    <property type="match status" value="1"/>
</dbReference>
<dbReference type="GO" id="GO:0005615">
    <property type="term" value="C:extracellular space"/>
    <property type="evidence" value="ECO:0007669"/>
    <property type="project" value="TreeGrafter"/>
</dbReference>
<feature type="non-terminal residue" evidence="1">
    <location>
        <position position="1"/>
    </location>
</feature>
<evidence type="ECO:0000313" key="2">
    <source>
        <dbReference type="Proteomes" id="UP000663848"/>
    </source>
</evidence>
<dbReference type="Proteomes" id="UP000663848">
    <property type="component" value="Unassembled WGS sequence"/>
</dbReference>
<dbReference type="InterPro" id="IPR004245">
    <property type="entry name" value="DUF229"/>
</dbReference>
<accession>A0A821Y1E3</accession>
<evidence type="ECO:0000313" key="1">
    <source>
        <dbReference type="EMBL" id="CAF4953384.1"/>
    </source>
</evidence>
<comment type="caution">
    <text evidence="1">The sequence shown here is derived from an EMBL/GenBank/DDBJ whole genome shotgun (WGS) entry which is preliminary data.</text>
</comment>
<feature type="non-terminal residue" evidence="1">
    <location>
        <position position="158"/>
    </location>
</feature>